<comment type="caution">
    <text evidence="3">The sequence shown here is derived from an EMBL/GenBank/DDBJ whole genome shotgun (WGS) entry which is preliminary data.</text>
</comment>
<name>A0A0Q2MFW9_VIBFU</name>
<dbReference type="EMBL" id="LKHS01000005">
    <property type="protein sequence ID" value="KQH86873.1"/>
    <property type="molecule type" value="Genomic_DNA"/>
</dbReference>
<evidence type="ECO:0000313" key="4">
    <source>
        <dbReference type="Proteomes" id="UP000051221"/>
    </source>
</evidence>
<dbReference type="InterPro" id="IPR000259">
    <property type="entry name" value="Adhesion_dom_fimbrial"/>
</dbReference>
<feature type="domain" description="Fimbrial-type adhesion" evidence="2">
    <location>
        <begin position="211"/>
        <end position="358"/>
    </location>
</feature>
<dbReference type="PANTHER" id="PTHR33420">
    <property type="entry name" value="FIMBRIAL SUBUNIT ELFA-RELATED"/>
    <property type="match status" value="1"/>
</dbReference>
<dbReference type="GO" id="GO:0009289">
    <property type="term" value="C:pilus"/>
    <property type="evidence" value="ECO:0007669"/>
    <property type="project" value="InterPro"/>
</dbReference>
<dbReference type="RefSeq" id="WP_055465760.1">
    <property type="nucleotide sequence ID" value="NZ_JAKNPY010000224.1"/>
</dbReference>
<gene>
    <name evidence="3" type="ORF">AMR76_07270</name>
</gene>
<proteinExistence type="predicted"/>
<dbReference type="InterPro" id="IPR036937">
    <property type="entry name" value="Adhesion_dom_fimbrial_sf"/>
</dbReference>
<feature type="chain" id="PRO_5006194530" evidence="1">
    <location>
        <begin position="27"/>
        <end position="358"/>
    </location>
</feature>
<keyword evidence="4" id="KW-1185">Reference proteome</keyword>
<dbReference type="GO" id="GO:0043709">
    <property type="term" value="P:cell adhesion involved in single-species biofilm formation"/>
    <property type="evidence" value="ECO:0007669"/>
    <property type="project" value="TreeGrafter"/>
</dbReference>
<dbReference type="Gene3D" id="2.60.40.1090">
    <property type="entry name" value="Fimbrial-type adhesion domain"/>
    <property type="match status" value="1"/>
</dbReference>
<dbReference type="PANTHER" id="PTHR33420:SF10">
    <property type="entry name" value="FIMBRIAE MAJOR SUBUNIT"/>
    <property type="match status" value="1"/>
</dbReference>
<feature type="signal peptide" evidence="1">
    <location>
        <begin position="1"/>
        <end position="26"/>
    </location>
</feature>
<evidence type="ECO:0000259" key="2">
    <source>
        <dbReference type="Pfam" id="PF00419"/>
    </source>
</evidence>
<reference evidence="3 4" key="1">
    <citation type="submission" date="2015-08" db="EMBL/GenBank/DDBJ databases">
        <title>Antibacterial properties of a collection of Vibrionaceae strains.</title>
        <authorList>
            <person name="Giubergia S."/>
        </authorList>
    </citation>
    <scope>NUCLEOTIDE SEQUENCE [LARGE SCALE GENOMIC DNA]</scope>
    <source>
        <strain evidence="3 4">S0821</strain>
    </source>
</reference>
<accession>A0A0Q2MFW9</accession>
<sequence>MFINRWLVLTLLMSGLTSLFSPAVSAGLLGDTCIPGSVAIIGRAPYVGHNSLDLSDAFTTTNKVNVTLTTNWSGSMFCTYGVTDYVYYHSPIMGSGEDAYFITFHDEDGSHSIKVTTQISKAYEGVNGVSGVHSLGYNVTYTMTFELLDYVLPFDATNAISTRTGNIDIAPVAAAGESRSDQKAFTAWNNNAWGRTSWLAYQDLTVTYSPNHTTCTVLDQTVALPETSIDAIRRGNASRRLFVLDFSCGGTTNGVASRNVTAWLYSADIVSTDPDVLRNSASTANDIGIVITDYRGNPIKLSNSQTSINDADILLDVEAGKVFDASETAYPFATYAIYGDNPTPGTVQATATVIIGYD</sequence>
<dbReference type="InterPro" id="IPR008966">
    <property type="entry name" value="Adhesion_dom_sf"/>
</dbReference>
<dbReference type="Pfam" id="PF00419">
    <property type="entry name" value="Fimbrial"/>
    <property type="match status" value="1"/>
</dbReference>
<dbReference type="InParanoid" id="A0A0Q2MFW9"/>
<dbReference type="InterPro" id="IPR050263">
    <property type="entry name" value="Bact_Fimbrial_Adh_Pro"/>
</dbReference>
<keyword evidence="1" id="KW-0732">Signal</keyword>
<organism evidence="3 4">
    <name type="scientific">Vibrio furnissii</name>
    <dbReference type="NCBI Taxonomy" id="29494"/>
    <lineage>
        <taxon>Bacteria</taxon>
        <taxon>Pseudomonadati</taxon>
        <taxon>Pseudomonadota</taxon>
        <taxon>Gammaproteobacteria</taxon>
        <taxon>Vibrionales</taxon>
        <taxon>Vibrionaceae</taxon>
        <taxon>Vibrio</taxon>
    </lineage>
</organism>
<dbReference type="SUPFAM" id="SSF49401">
    <property type="entry name" value="Bacterial adhesins"/>
    <property type="match status" value="1"/>
</dbReference>
<protein>
    <submittedName>
        <fullName evidence="3">Adhesin</fullName>
    </submittedName>
</protein>
<evidence type="ECO:0000256" key="1">
    <source>
        <dbReference type="SAM" id="SignalP"/>
    </source>
</evidence>
<dbReference type="AlphaFoldDB" id="A0A0Q2MFW9"/>
<evidence type="ECO:0000313" key="3">
    <source>
        <dbReference type="EMBL" id="KQH86873.1"/>
    </source>
</evidence>
<dbReference type="Proteomes" id="UP000051221">
    <property type="component" value="Unassembled WGS sequence"/>
</dbReference>